<dbReference type="Proteomes" id="UP001596989">
    <property type="component" value="Unassembled WGS sequence"/>
</dbReference>
<evidence type="ECO:0000256" key="4">
    <source>
        <dbReference type="ARBA" id="ARBA00022692"/>
    </source>
</evidence>
<dbReference type="InterPro" id="IPR007353">
    <property type="entry name" value="DUF421"/>
</dbReference>
<keyword evidence="5 7" id="KW-1133">Transmembrane helix</keyword>
<feature type="domain" description="YetF C-terminal" evidence="8">
    <location>
        <begin position="82"/>
        <end position="213"/>
    </location>
</feature>
<comment type="subcellular location">
    <subcellularLocation>
        <location evidence="1">Cell membrane</location>
        <topology evidence="1">Multi-pass membrane protein</topology>
    </subcellularLocation>
</comment>
<reference evidence="10" key="1">
    <citation type="journal article" date="2019" name="Int. J. Syst. Evol. Microbiol.">
        <title>The Global Catalogue of Microorganisms (GCM) 10K type strain sequencing project: providing services to taxonomists for standard genome sequencing and annotation.</title>
        <authorList>
            <consortium name="The Broad Institute Genomics Platform"/>
            <consortium name="The Broad Institute Genome Sequencing Center for Infectious Disease"/>
            <person name="Wu L."/>
            <person name="Ma J."/>
        </authorList>
    </citation>
    <scope>NUCLEOTIDE SEQUENCE [LARGE SCALE GENOMIC DNA]</scope>
    <source>
        <strain evidence="10">CCUG 59129</strain>
    </source>
</reference>
<evidence type="ECO:0000313" key="9">
    <source>
        <dbReference type="EMBL" id="MFD0962032.1"/>
    </source>
</evidence>
<comment type="similarity">
    <text evidence="2">Belongs to the UPF0702 family.</text>
</comment>
<keyword evidence="3" id="KW-1003">Cell membrane</keyword>
<evidence type="ECO:0000256" key="1">
    <source>
        <dbReference type="ARBA" id="ARBA00004651"/>
    </source>
</evidence>
<keyword evidence="6 7" id="KW-0472">Membrane</keyword>
<dbReference type="PANTHER" id="PTHR34582:SF7">
    <property type="entry name" value="UPF0702 TRANSMEMBRANE PROTEIN YDFS"/>
    <property type="match status" value="1"/>
</dbReference>
<dbReference type="Gene3D" id="3.30.240.20">
    <property type="entry name" value="bsu07140 like domains"/>
    <property type="match status" value="2"/>
</dbReference>
<evidence type="ECO:0000256" key="3">
    <source>
        <dbReference type="ARBA" id="ARBA00022475"/>
    </source>
</evidence>
<feature type="transmembrane region" description="Helical" evidence="7">
    <location>
        <begin position="7"/>
        <end position="26"/>
    </location>
</feature>
<dbReference type="RefSeq" id="WP_377568151.1">
    <property type="nucleotide sequence ID" value="NZ_JBHTJZ010000070.1"/>
</dbReference>
<dbReference type="EMBL" id="JBHTJZ010000070">
    <property type="protein sequence ID" value="MFD0962032.1"/>
    <property type="molecule type" value="Genomic_DNA"/>
</dbReference>
<sequence length="289" mass="32980">MPDWLEIVLRTLTAIVVLFVMTKLLGKRQISELSLFEYITGISIGNIAGYVSLDIDNLWYLGLVSLIVWVGVAVGIEWWTVKSKKASNIIEGKGTVLIRDGQLQKDMMKKERLSMDELLSQLRGKDVYRVADVEFAVMEASGEINVMLKKQYQPLTPDMLGWNVPDERESQTLIMDGQILDEAVRHSGKNNDWLKRQLKRYKLKPEDVYVAQLEADDSMIFHLHDGRILPSESGTKPADRIQSLTRQLESELRRLEKFSRNESDRRLYQHAIDTLQSGIAKLSSTSGNK</sequence>
<accession>A0ABW3HXI8</accession>
<feature type="transmembrane region" description="Helical" evidence="7">
    <location>
        <begin position="59"/>
        <end position="79"/>
    </location>
</feature>
<proteinExistence type="inferred from homology"/>
<protein>
    <submittedName>
        <fullName evidence="9">DUF421 domain-containing protein</fullName>
    </submittedName>
</protein>
<keyword evidence="4 7" id="KW-0812">Transmembrane</keyword>
<dbReference type="PANTHER" id="PTHR34582">
    <property type="entry name" value="UPF0702 TRANSMEMBRANE PROTEIN YCAP"/>
    <property type="match status" value="1"/>
</dbReference>
<feature type="transmembrane region" description="Helical" evidence="7">
    <location>
        <begin position="33"/>
        <end position="53"/>
    </location>
</feature>
<gene>
    <name evidence="9" type="ORF">ACFQ2I_22075</name>
</gene>
<dbReference type="InterPro" id="IPR023090">
    <property type="entry name" value="UPF0702_alpha/beta_dom_sf"/>
</dbReference>
<evidence type="ECO:0000256" key="2">
    <source>
        <dbReference type="ARBA" id="ARBA00006448"/>
    </source>
</evidence>
<dbReference type="Pfam" id="PF04239">
    <property type="entry name" value="DUF421"/>
    <property type="match status" value="1"/>
</dbReference>
<evidence type="ECO:0000256" key="5">
    <source>
        <dbReference type="ARBA" id="ARBA00022989"/>
    </source>
</evidence>
<name>A0ABW3HXI8_9BACL</name>
<organism evidence="9 10">
    <name type="scientific">Paenibacillus chungangensis</name>
    <dbReference type="NCBI Taxonomy" id="696535"/>
    <lineage>
        <taxon>Bacteria</taxon>
        <taxon>Bacillati</taxon>
        <taxon>Bacillota</taxon>
        <taxon>Bacilli</taxon>
        <taxon>Bacillales</taxon>
        <taxon>Paenibacillaceae</taxon>
        <taxon>Paenibacillus</taxon>
    </lineage>
</organism>
<evidence type="ECO:0000259" key="8">
    <source>
        <dbReference type="Pfam" id="PF04239"/>
    </source>
</evidence>
<comment type="caution">
    <text evidence="9">The sequence shown here is derived from an EMBL/GenBank/DDBJ whole genome shotgun (WGS) entry which is preliminary data.</text>
</comment>
<evidence type="ECO:0000256" key="6">
    <source>
        <dbReference type="ARBA" id="ARBA00023136"/>
    </source>
</evidence>
<evidence type="ECO:0000256" key="7">
    <source>
        <dbReference type="SAM" id="Phobius"/>
    </source>
</evidence>
<evidence type="ECO:0000313" key="10">
    <source>
        <dbReference type="Proteomes" id="UP001596989"/>
    </source>
</evidence>
<keyword evidence="10" id="KW-1185">Reference proteome</keyword>